<feature type="transmembrane region" description="Helical" evidence="8">
    <location>
        <begin position="152"/>
        <end position="169"/>
    </location>
</feature>
<evidence type="ECO:0000256" key="7">
    <source>
        <dbReference type="SAM" id="MobiDB-lite"/>
    </source>
</evidence>
<evidence type="ECO:0000256" key="5">
    <source>
        <dbReference type="ARBA" id="ARBA00022989"/>
    </source>
</evidence>
<keyword evidence="2" id="KW-0813">Transport</keyword>
<evidence type="ECO:0000313" key="11">
    <source>
        <dbReference type="Proteomes" id="UP000070501"/>
    </source>
</evidence>
<proteinExistence type="predicted"/>
<name>A0A136JGE9_9PEZI</name>
<protein>
    <submittedName>
        <fullName evidence="10">Amino acid permease/ SLC12A domain-containing protein</fullName>
    </submittedName>
</protein>
<organism evidence="10 11">
    <name type="scientific">Microdochium bolleyi</name>
    <dbReference type="NCBI Taxonomy" id="196109"/>
    <lineage>
        <taxon>Eukaryota</taxon>
        <taxon>Fungi</taxon>
        <taxon>Dikarya</taxon>
        <taxon>Ascomycota</taxon>
        <taxon>Pezizomycotina</taxon>
        <taxon>Sordariomycetes</taxon>
        <taxon>Xylariomycetidae</taxon>
        <taxon>Xylariales</taxon>
        <taxon>Microdochiaceae</taxon>
        <taxon>Microdochium</taxon>
    </lineage>
</organism>
<dbReference type="AlphaFoldDB" id="A0A136JGE9"/>
<feature type="transmembrane region" description="Helical" evidence="8">
    <location>
        <begin position="327"/>
        <end position="352"/>
    </location>
</feature>
<evidence type="ECO:0000256" key="4">
    <source>
        <dbReference type="ARBA" id="ARBA00022970"/>
    </source>
</evidence>
<dbReference type="Gene3D" id="1.20.1740.10">
    <property type="entry name" value="Amino acid/polyamine transporter I"/>
    <property type="match status" value="1"/>
</dbReference>
<evidence type="ECO:0000256" key="1">
    <source>
        <dbReference type="ARBA" id="ARBA00004141"/>
    </source>
</evidence>
<evidence type="ECO:0000313" key="10">
    <source>
        <dbReference type="EMBL" id="KXJ96214.1"/>
    </source>
</evidence>
<keyword evidence="6 8" id="KW-0472">Membrane</keyword>
<evidence type="ECO:0000256" key="3">
    <source>
        <dbReference type="ARBA" id="ARBA00022692"/>
    </source>
</evidence>
<feature type="domain" description="Amino acid permease/ SLC12A" evidence="9">
    <location>
        <begin position="43"/>
        <end position="503"/>
    </location>
</feature>
<comment type="subcellular location">
    <subcellularLocation>
        <location evidence="1">Membrane</location>
        <topology evidence="1">Multi-pass membrane protein</topology>
    </subcellularLocation>
</comment>
<evidence type="ECO:0000256" key="2">
    <source>
        <dbReference type="ARBA" id="ARBA00022448"/>
    </source>
</evidence>
<feature type="transmembrane region" description="Helical" evidence="8">
    <location>
        <begin position="275"/>
        <end position="295"/>
    </location>
</feature>
<dbReference type="FunFam" id="1.20.1740.10:FF:000006">
    <property type="entry name" value="General amino acid permease"/>
    <property type="match status" value="1"/>
</dbReference>
<feature type="transmembrane region" description="Helical" evidence="8">
    <location>
        <begin position="235"/>
        <end position="255"/>
    </location>
</feature>
<reference evidence="11" key="1">
    <citation type="submission" date="2016-02" db="EMBL/GenBank/DDBJ databases">
        <title>Draft genome sequence of Microdochium bolleyi, a fungal endophyte of beachgrass.</title>
        <authorList>
            <consortium name="DOE Joint Genome Institute"/>
            <person name="David A.S."/>
            <person name="May G."/>
            <person name="Haridas S."/>
            <person name="Lim J."/>
            <person name="Wang M."/>
            <person name="Labutti K."/>
            <person name="Lipzen A."/>
            <person name="Barry K."/>
            <person name="Grigoriev I.V."/>
        </authorList>
    </citation>
    <scope>NUCLEOTIDE SEQUENCE [LARGE SCALE GENOMIC DNA]</scope>
    <source>
        <strain evidence="11">J235TASD1</strain>
    </source>
</reference>
<dbReference type="STRING" id="196109.A0A136JGE9"/>
<keyword evidence="11" id="KW-1185">Reference proteome</keyword>
<accession>A0A136JGE9</accession>
<feature type="region of interest" description="Disordered" evidence="7">
    <location>
        <begin position="1"/>
        <end position="28"/>
    </location>
</feature>
<dbReference type="PIRSF" id="PIRSF006060">
    <property type="entry name" value="AA_transporter"/>
    <property type="match status" value="1"/>
</dbReference>
<evidence type="ECO:0000256" key="8">
    <source>
        <dbReference type="SAM" id="Phobius"/>
    </source>
</evidence>
<keyword evidence="3 8" id="KW-0812">Transmembrane</keyword>
<keyword evidence="5 8" id="KW-1133">Transmembrane helix</keyword>
<evidence type="ECO:0000259" key="9">
    <source>
        <dbReference type="Pfam" id="PF00324"/>
    </source>
</evidence>
<gene>
    <name evidence="10" type="ORF">Micbo1qcDRAFT_158429</name>
</gene>
<dbReference type="InParanoid" id="A0A136JGE9"/>
<dbReference type="EMBL" id="KQ964246">
    <property type="protein sequence ID" value="KXJ96214.1"/>
    <property type="molecule type" value="Genomic_DNA"/>
</dbReference>
<feature type="transmembrane region" description="Helical" evidence="8">
    <location>
        <begin position="110"/>
        <end position="132"/>
    </location>
</feature>
<keyword evidence="4" id="KW-0029">Amino-acid transport</keyword>
<dbReference type="InterPro" id="IPR050524">
    <property type="entry name" value="APC_YAT"/>
</dbReference>
<dbReference type="OrthoDB" id="3900342at2759"/>
<evidence type="ECO:0000256" key="6">
    <source>
        <dbReference type="ARBA" id="ARBA00023136"/>
    </source>
</evidence>
<dbReference type="GO" id="GO:0016020">
    <property type="term" value="C:membrane"/>
    <property type="evidence" value="ECO:0007669"/>
    <property type="project" value="UniProtKB-SubCell"/>
</dbReference>
<dbReference type="GO" id="GO:0015171">
    <property type="term" value="F:amino acid transmembrane transporter activity"/>
    <property type="evidence" value="ECO:0007669"/>
    <property type="project" value="TreeGrafter"/>
</dbReference>
<feature type="transmembrane region" description="Helical" evidence="8">
    <location>
        <begin position="397"/>
        <end position="426"/>
    </location>
</feature>
<dbReference type="PROSITE" id="PS00218">
    <property type="entry name" value="AMINO_ACID_PERMEASE_1"/>
    <property type="match status" value="1"/>
</dbReference>
<feature type="transmembrane region" description="Helical" evidence="8">
    <location>
        <begin position="373"/>
        <end position="391"/>
    </location>
</feature>
<dbReference type="InterPro" id="IPR004840">
    <property type="entry name" value="Amino_acid_permease_CS"/>
</dbReference>
<sequence>MSQKPKDISTTTASPAMEGKLGDEASVRAEAPEQIKRDLGSRHINMIAIAGMIGTGLFLGSGKVLSIAGPAGALLAYTFMGFITLGVSYTTGEITTFMPRTGGFIRHATAFVEPALGAAVGWNFWYTMAIVVPTDMSAAATIIKFWNTSIPAVVWITVFSVFVVVLNFLNVRAFGESEVIFASLKIMLIVGLIIGGLVIDLGGAPNGDFIGGRYWHDPGAFNSYILEGSAGRFLAFWKVLLTAAFSFGNVQVVAISGSETRNPRKIIPSATKKTFLRVFIFYVLSILIVGLIVRFDDPSLSIKTGTAAQSPFVIAFVRSGVQVLPSIINAIVCTSAISAGSSCIFFASRTLYGLSRDGHAPQILQRCNRFGTPHYAVGLTCLLLPLVYLNVGNDSSVVFGWLVNITTVSGLIGWVVIEVTYLRFYAGLKAQGYDRKELPYRSPGQPYTAMVTLFCVVLILLTSGFDVFVEGNFSAAGFLTCYLNLGIFAVLYVFFKLFLRSKVVSLEAMDLQTEFDSIRREKEEEEATTPYSEKTRGEKFVSRLRTWV</sequence>
<dbReference type="Proteomes" id="UP000070501">
    <property type="component" value="Unassembled WGS sequence"/>
</dbReference>
<feature type="transmembrane region" description="Helical" evidence="8">
    <location>
        <begin position="44"/>
        <end position="61"/>
    </location>
</feature>
<feature type="transmembrane region" description="Helical" evidence="8">
    <location>
        <begin position="475"/>
        <end position="495"/>
    </location>
</feature>
<feature type="transmembrane region" description="Helical" evidence="8">
    <location>
        <begin position="181"/>
        <end position="199"/>
    </location>
</feature>
<dbReference type="InterPro" id="IPR004841">
    <property type="entry name" value="AA-permease/SLC12A_dom"/>
</dbReference>
<dbReference type="PANTHER" id="PTHR43341">
    <property type="entry name" value="AMINO ACID PERMEASE"/>
    <property type="match status" value="1"/>
</dbReference>
<dbReference type="Pfam" id="PF00324">
    <property type="entry name" value="AA_permease"/>
    <property type="match status" value="1"/>
</dbReference>
<feature type="transmembrane region" description="Helical" evidence="8">
    <location>
        <begin position="447"/>
        <end position="469"/>
    </location>
</feature>
<feature type="transmembrane region" description="Helical" evidence="8">
    <location>
        <begin position="67"/>
        <end position="89"/>
    </location>
</feature>
<dbReference type="PANTHER" id="PTHR43341:SF39">
    <property type="entry name" value="AMINO ACID TRANSPORTER (EUROFUNG)-RELATED"/>
    <property type="match status" value="1"/>
</dbReference>